<evidence type="ECO:0000313" key="4">
    <source>
        <dbReference type="EMBL" id="SFJ37196.1"/>
    </source>
</evidence>
<dbReference type="AlphaFoldDB" id="A0A1I3QVR0"/>
<dbReference type="GeneID" id="301128981"/>
<reference evidence="5" key="1">
    <citation type="submission" date="2016-10" db="EMBL/GenBank/DDBJ databases">
        <authorList>
            <person name="Varghese N."/>
            <person name="Submissions S."/>
        </authorList>
    </citation>
    <scope>NUCLEOTIDE SEQUENCE [LARGE SCALE GENOMIC DNA]</scope>
    <source>
        <strain evidence="5">OK042</strain>
    </source>
</reference>
<evidence type="ECO:0000256" key="2">
    <source>
        <dbReference type="ARBA" id="ARBA00023315"/>
    </source>
</evidence>
<evidence type="ECO:0000256" key="1">
    <source>
        <dbReference type="ARBA" id="ARBA00022679"/>
    </source>
</evidence>
<dbReference type="PANTHER" id="PTHR43072">
    <property type="entry name" value="N-ACETYLTRANSFERASE"/>
    <property type="match status" value="1"/>
</dbReference>
<dbReference type="EMBL" id="FORT01000003">
    <property type="protein sequence ID" value="SFJ37196.1"/>
    <property type="molecule type" value="Genomic_DNA"/>
</dbReference>
<dbReference type="PANTHER" id="PTHR43072:SF23">
    <property type="entry name" value="UPF0039 PROTEIN C11D3.02C"/>
    <property type="match status" value="1"/>
</dbReference>
<dbReference type="PROSITE" id="PS51186">
    <property type="entry name" value="GNAT"/>
    <property type="match status" value="1"/>
</dbReference>
<name>A0A1I3QVR0_9BACL</name>
<feature type="domain" description="N-acetyltransferase" evidence="3">
    <location>
        <begin position="2"/>
        <end position="164"/>
    </location>
</feature>
<accession>A0A1I3QVR0</accession>
<protein>
    <submittedName>
        <fullName evidence="4">Phosphinothricin acetyltransferase</fullName>
    </submittedName>
</protein>
<dbReference type="SUPFAM" id="SSF55729">
    <property type="entry name" value="Acyl-CoA N-acyltransferases (Nat)"/>
    <property type="match status" value="1"/>
</dbReference>
<dbReference type="Gene3D" id="3.40.630.30">
    <property type="match status" value="1"/>
</dbReference>
<dbReference type="InterPro" id="IPR016181">
    <property type="entry name" value="Acyl_CoA_acyltransferase"/>
</dbReference>
<dbReference type="STRING" id="1884381.SAMN05518846_103156"/>
<organism evidence="4 5">
    <name type="scientific">Brevibacillus centrosporus</name>
    <dbReference type="NCBI Taxonomy" id="54910"/>
    <lineage>
        <taxon>Bacteria</taxon>
        <taxon>Bacillati</taxon>
        <taxon>Bacillota</taxon>
        <taxon>Bacilli</taxon>
        <taxon>Bacillales</taxon>
        <taxon>Paenibacillaceae</taxon>
        <taxon>Brevibacillus</taxon>
    </lineage>
</organism>
<keyword evidence="5" id="KW-1185">Reference proteome</keyword>
<proteinExistence type="predicted"/>
<evidence type="ECO:0000259" key="3">
    <source>
        <dbReference type="PROSITE" id="PS51186"/>
    </source>
</evidence>
<evidence type="ECO:0000313" key="5">
    <source>
        <dbReference type="Proteomes" id="UP000198915"/>
    </source>
</evidence>
<dbReference type="Pfam" id="PF13420">
    <property type="entry name" value="Acetyltransf_4"/>
    <property type="match status" value="1"/>
</dbReference>
<keyword evidence="2" id="KW-0012">Acyltransferase</keyword>
<dbReference type="Proteomes" id="UP000198915">
    <property type="component" value="Unassembled WGS sequence"/>
</dbReference>
<dbReference type="InterPro" id="IPR000182">
    <property type="entry name" value="GNAT_dom"/>
</dbReference>
<keyword evidence="1 4" id="KW-0808">Transferase</keyword>
<dbReference type="RefSeq" id="WP_092267115.1">
    <property type="nucleotide sequence ID" value="NZ_BJOE01000004.1"/>
</dbReference>
<sequence>MIHIRDAYINDLPAMLQIYNQAVKTLVATFDLEEQSLTQREVWFRKHGERYPLIVAEEEGEVVGYCCLSAFREKPAYAGTAELSIYIAENQRGKHIGSSLMAEIQQRTRELGYHAVISGITAGNAASVKLHEKFGFHLVGTLREVGYKFGEWHDVHYYEWMVSERQIS</sequence>
<gene>
    <name evidence="4" type="ORF">SAMN05518846_103156</name>
</gene>
<dbReference type="CDD" id="cd04301">
    <property type="entry name" value="NAT_SF"/>
    <property type="match status" value="1"/>
</dbReference>
<dbReference type="GO" id="GO:0016747">
    <property type="term" value="F:acyltransferase activity, transferring groups other than amino-acyl groups"/>
    <property type="evidence" value="ECO:0007669"/>
    <property type="project" value="InterPro"/>
</dbReference>